<evidence type="ECO:0000313" key="2">
    <source>
        <dbReference type="EMBL" id="KAF3340559.1"/>
    </source>
</evidence>
<keyword evidence="1" id="KW-0472">Membrane</keyword>
<accession>A0A833W210</accession>
<dbReference type="InterPro" id="IPR004158">
    <property type="entry name" value="DUF247_pln"/>
</dbReference>
<gene>
    <name evidence="2" type="ORF">FCM35_KLT09403</name>
</gene>
<dbReference type="PANTHER" id="PTHR31170:SF25">
    <property type="entry name" value="BNAA09G04570D PROTEIN"/>
    <property type="match status" value="1"/>
</dbReference>
<keyword evidence="1" id="KW-1133">Transmembrane helix</keyword>
<feature type="transmembrane region" description="Helical" evidence="1">
    <location>
        <begin position="453"/>
        <end position="480"/>
    </location>
</feature>
<dbReference type="OrthoDB" id="785554at2759"/>
<evidence type="ECO:0000313" key="3">
    <source>
        <dbReference type="Proteomes" id="UP000623129"/>
    </source>
</evidence>
<dbReference type="AlphaFoldDB" id="A0A833W210"/>
<protein>
    <submittedName>
        <fullName evidence="2">Uncharacterized protein</fullName>
    </submittedName>
</protein>
<comment type="caution">
    <text evidence="2">The sequence shown here is derived from an EMBL/GenBank/DDBJ whole genome shotgun (WGS) entry which is preliminary data.</text>
</comment>
<dbReference type="PANTHER" id="PTHR31170">
    <property type="entry name" value="BNAC04G53230D PROTEIN"/>
    <property type="match status" value="1"/>
</dbReference>
<dbReference type="Pfam" id="PF03140">
    <property type="entry name" value="DUF247"/>
    <property type="match status" value="1"/>
</dbReference>
<name>A0A833W210_9POAL</name>
<evidence type="ECO:0000256" key="1">
    <source>
        <dbReference type="SAM" id="Phobius"/>
    </source>
</evidence>
<keyword evidence="3" id="KW-1185">Reference proteome</keyword>
<proteinExistence type="predicted"/>
<reference evidence="2" key="1">
    <citation type="submission" date="2020-01" db="EMBL/GenBank/DDBJ databases">
        <title>Genome sequence of Kobresia littledalei, the first chromosome-level genome in the family Cyperaceae.</title>
        <authorList>
            <person name="Qu G."/>
        </authorList>
    </citation>
    <scope>NUCLEOTIDE SEQUENCE</scope>
    <source>
        <strain evidence="2">C.B.Clarke</strain>
        <tissue evidence="2">Leaf</tissue>
    </source>
</reference>
<organism evidence="2 3">
    <name type="scientific">Carex littledalei</name>
    <dbReference type="NCBI Taxonomy" id="544730"/>
    <lineage>
        <taxon>Eukaryota</taxon>
        <taxon>Viridiplantae</taxon>
        <taxon>Streptophyta</taxon>
        <taxon>Embryophyta</taxon>
        <taxon>Tracheophyta</taxon>
        <taxon>Spermatophyta</taxon>
        <taxon>Magnoliopsida</taxon>
        <taxon>Liliopsida</taxon>
        <taxon>Poales</taxon>
        <taxon>Cyperaceae</taxon>
        <taxon>Cyperoideae</taxon>
        <taxon>Cariceae</taxon>
        <taxon>Carex</taxon>
        <taxon>Carex subgen. Euthyceras</taxon>
    </lineage>
</organism>
<dbReference type="Proteomes" id="UP000623129">
    <property type="component" value="Unassembled WGS sequence"/>
</dbReference>
<sequence>MAEAEIVVDVEDEASHLSKSMQRKLDTLWGEPNETNNFTIFHTPRNVHQSKENLFEPSVISIGPFHRGQTSLRTMEEKKWRFLRDFLSRGDHIISLDLCISEMKLLEERTRRCYSVTVDLDSNGFVEMMLLDGCFVLEYFLKLKEQRLNSIFEVGWNSIFIYSDLLLLENQIPFFVVEKLYEIGVKVKQLEDRRNFVDDLFGILTHGPTYYPIIPNPPPEIHHLVHLYHHCSVPDPGKPVVSSSKSFYFTRMLSPSRIKYLLLGFLLLVLPRRFPGFTVTSQSSSLAFPNPIWYRLVYAIPCASELQDAGIKFRPKRNPRHMLDISFDDGVLEIPRQVISGTTKHVLANLIAFEQSKHGQMRAHLTCFAVFFNLLVNTQKDVMILQQCGILQNSLSGEEELTNFFNQVTKGAAIKSHDDHFLAELFTEVNGYCESRWNRQRATLIRDYFSSPWATISFVAALVLLVLTCVQSFFAVYTYFVPLRP</sequence>
<dbReference type="EMBL" id="SWLB01000002">
    <property type="protein sequence ID" value="KAF3340559.1"/>
    <property type="molecule type" value="Genomic_DNA"/>
</dbReference>
<keyword evidence="1" id="KW-0812">Transmembrane</keyword>